<protein>
    <submittedName>
        <fullName evidence="1">Uncharacterized protein</fullName>
    </submittedName>
</protein>
<keyword evidence="2" id="KW-1185">Reference proteome</keyword>
<sequence>MNLAQRWIPKLSLIIISLIIVIGPMTVLHQLDAVTDHHHAVDCSICHIVHDSLHSQTTPLATPISPLSIFTLPAIGRGFQQYLSPIARSPPIHNIDL</sequence>
<dbReference type="HOGENOM" id="CLU_2344208_0_0_6"/>
<gene>
    <name evidence="1" type="ORF">H744_2c3401</name>
</gene>
<evidence type="ECO:0000313" key="1">
    <source>
        <dbReference type="EMBL" id="AJR10032.1"/>
    </source>
</evidence>
<dbReference type="AlphaFoldDB" id="A0A0C5WUC6"/>
<reference evidence="1 2" key="1">
    <citation type="submission" date="2013-05" db="EMBL/GenBank/DDBJ databases">
        <title>Complete genome sequence of the lipase-producing bacterium Photobacterium gaetbulicola Gung47.</title>
        <authorList>
            <person name="Kim Y.-O."/>
        </authorList>
    </citation>
    <scope>NUCLEOTIDE SEQUENCE [LARGE SCALE GENOMIC DNA]</scope>
    <source>
        <strain evidence="1 2">Gung47</strain>
    </source>
</reference>
<accession>A0A0C5WUC6</accession>
<organism evidence="1 2">
    <name type="scientific">Photobacterium gaetbulicola Gung47</name>
    <dbReference type="NCBI Taxonomy" id="658445"/>
    <lineage>
        <taxon>Bacteria</taxon>
        <taxon>Pseudomonadati</taxon>
        <taxon>Pseudomonadota</taxon>
        <taxon>Gammaproteobacteria</taxon>
        <taxon>Vibrionales</taxon>
        <taxon>Vibrionaceae</taxon>
        <taxon>Photobacterium</taxon>
    </lineage>
</organism>
<dbReference type="STRING" id="658445.H744_2c3401"/>
<proteinExistence type="predicted"/>
<dbReference type="EMBL" id="CP005974">
    <property type="protein sequence ID" value="AJR10032.1"/>
    <property type="molecule type" value="Genomic_DNA"/>
</dbReference>
<evidence type="ECO:0000313" key="2">
    <source>
        <dbReference type="Proteomes" id="UP000032303"/>
    </source>
</evidence>
<dbReference type="PATRIC" id="fig|658445.3.peg.5477"/>
<dbReference type="Proteomes" id="UP000032303">
    <property type="component" value="Chromosome 2"/>
</dbReference>
<name>A0A0C5WUC6_9GAMM</name>
<dbReference type="KEGG" id="pgb:H744_2c3401"/>